<keyword evidence="4" id="KW-1185">Reference proteome</keyword>
<proteinExistence type="predicted"/>
<accession>A0A2R5GK62</accession>
<reference evidence="3 4" key="1">
    <citation type="submission" date="2017-12" db="EMBL/GenBank/DDBJ databases">
        <title>Sequencing, de novo assembly and annotation of complete genome of a new Thraustochytrid species, strain FCC1311.</title>
        <authorList>
            <person name="Sedici K."/>
            <person name="Godart F."/>
            <person name="Aiese Cigliano R."/>
            <person name="Sanseverino W."/>
            <person name="Barakat M."/>
            <person name="Ortet P."/>
            <person name="Marechal E."/>
            <person name="Cagnac O."/>
            <person name="Amato A."/>
        </authorList>
    </citation>
    <scope>NUCLEOTIDE SEQUENCE [LARGE SCALE GENOMIC DNA]</scope>
</reference>
<evidence type="ECO:0000256" key="2">
    <source>
        <dbReference type="SAM" id="MobiDB-lite"/>
    </source>
</evidence>
<evidence type="ECO:0000256" key="1">
    <source>
        <dbReference type="PROSITE-ProRule" id="PRU00023"/>
    </source>
</evidence>
<dbReference type="Pfam" id="PF13637">
    <property type="entry name" value="Ank_4"/>
    <property type="match status" value="1"/>
</dbReference>
<organism evidence="3 4">
    <name type="scientific">Hondaea fermentalgiana</name>
    <dbReference type="NCBI Taxonomy" id="2315210"/>
    <lineage>
        <taxon>Eukaryota</taxon>
        <taxon>Sar</taxon>
        <taxon>Stramenopiles</taxon>
        <taxon>Bigyra</taxon>
        <taxon>Labyrinthulomycetes</taxon>
        <taxon>Thraustochytrida</taxon>
        <taxon>Thraustochytriidae</taxon>
        <taxon>Hondaea</taxon>
    </lineage>
</organism>
<dbReference type="InParanoid" id="A0A2R5GK62"/>
<feature type="compositionally biased region" description="Low complexity" evidence="2">
    <location>
        <begin position="149"/>
        <end position="173"/>
    </location>
</feature>
<name>A0A2R5GK62_9STRA</name>
<feature type="repeat" description="ANK" evidence="1">
    <location>
        <begin position="236"/>
        <end position="268"/>
    </location>
</feature>
<dbReference type="PROSITE" id="PS50297">
    <property type="entry name" value="ANK_REP_REGION"/>
    <property type="match status" value="1"/>
</dbReference>
<dbReference type="InterPro" id="IPR002110">
    <property type="entry name" value="Ankyrin_rpt"/>
</dbReference>
<dbReference type="SUPFAM" id="SSF48403">
    <property type="entry name" value="Ankyrin repeat"/>
    <property type="match status" value="1"/>
</dbReference>
<feature type="region of interest" description="Disordered" evidence="2">
    <location>
        <begin position="82"/>
        <end position="103"/>
    </location>
</feature>
<feature type="compositionally biased region" description="Acidic residues" evidence="2">
    <location>
        <begin position="174"/>
        <end position="193"/>
    </location>
</feature>
<protein>
    <submittedName>
        <fullName evidence="3">Osteoclast-stimulating factor 1</fullName>
    </submittedName>
</protein>
<keyword evidence="1" id="KW-0040">ANK repeat</keyword>
<feature type="region of interest" description="Disordered" evidence="2">
    <location>
        <begin position="1"/>
        <end position="68"/>
    </location>
</feature>
<evidence type="ECO:0000313" key="4">
    <source>
        <dbReference type="Proteomes" id="UP000241890"/>
    </source>
</evidence>
<evidence type="ECO:0000313" key="3">
    <source>
        <dbReference type="EMBL" id="GBG31015.1"/>
    </source>
</evidence>
<comment type="caution">
    <text evidence="3">The sequence shown here is derived from an EMBL/GenBank/DDBJ whole genome shotgun (WGS) entry which is preliminary data.</text>
</comment>
<dbReference type="InterPro" id="IPR036770">
    <property type="entry name" value="Ankyrin_rpt-contain_sf"/>
</dbReference>
<feature type="compositionally biased region" description="Acidic residues" evidence="2">
    <location>
        <begin position="47"/>
        <end position="66"/>
    </location>
</feature>
<dbReference type="AlphaFoldDB" id="A0A2R5GK62"/>
<dbReference type="PROSITE" id="PS50088">
    <property type="entry name" value="ANK_REPEAT"/>
    <property type="match status" value="1"/>
</dbReference>
<dbReference type="EMBL" id="BEYU01000087">
    <property type="protein sequence ID" value="GBG31015.1"/>
    <property type="molecule type" value="Genomic_DNA"/>
</dbReference>
<sequence>MKEDPRTGSHASAAAAIFRRLGEDQQGGNNNDDEEETKKSANLGNGENEDKDDEDEDEDEDEDDEERAALLRWAKRAIERVESTLHDRGRRRQAPRSPAEKDVWRLVDAARADMKIFSETRAGDAYFGHRRGRVKDAIELLETRLASLFSQGQGSSSSRSNSSSSSSVYSSGPSEDDDEDEDEDEDDEDEDEEWSRYGPSATSKELFRLCRARDAKALEREFRRNPDIVRHAADTAGNTILHAAASDNWIDGVHICLSAGANIDARNLNGDTPMDLATSAVRTLLIALGAAS</sequence>
<feature type="region of interest" description="Disordered" evidence="2">
    <location>
        <begin position="149"/>
        <end position="198"/>
    </location>
</feature>
<gene>
    <name evidence="3" type="ORF">FCC1311_080081</name>
</gene>
<dbReference type="OrthoDB" id="366390at2759"/>
<dbReference type="Proteomes" id="UP000241890">
    <property type="component" value="Unassembled WGS sequence"/>
</dbReference>
<dbReference type="Gene3D" id="1.25.40.20">
    <property type="entry name" value="Ankyrin repeat-containing domain"/>
    <property type="match status" value="1"/>
</dbReference>